<protein>
    <recommendedName>
        <fullName evidence="3">Ribosome biogenesis protein NSA1</fullName>
    </recommendedName>
</protein>
<dbReference type="GO" id="GO:0030687">
    <property type="term" value="C:preribosome, large subunit precursor"/>
    <property type="evidence" value="ECO:0007669"/>
    <property type="project" value="TreeGrafter"/>
</dbReference>
<comment type="subunit">
    <text evidence="2">Component of the pre-66S ribosomal particle.</text>
</comment>
<dbReference type="PANTHER" id="PTHR16038:SF4">
    <property type="entry name" value="WD REPEAT-CONTAINING PROTEIN 74"/>
    <property type="match status" value="1"/>
</dbReference>
<organism evidence="5 6">
    <name type="scientific">Linderina pennispora</name>
    <dbReference type="NCBI Taxonomy" id="61395"/>
    <lineage>
        <taxon>Eukaryota</taxon>
        <taxon>Fungi</taxon>
        <taxon>Fungi incertae sedis</taxon>
        <taxon>Zoopagomycota</taxon>
        <taxon>Kickxellomycotina</taxon>
        <taxon>Kickxellomycetes</taxon>
        <taxon>Kickxellales</taxon>
        <taxon>Kickxellaceae</taxon>
        <taxon>Linderina</taxon>
    </lineage>
</organism>
<proteinExistence type="inferred from homology"/>
<dbReference type="InterPro" id="IPR036322">
    <property type="entry name" value="WD40_repeat_dom_sf"/>
</dbReference>
<gene>
    <name evidence="5" type="ORF">DL89DRAFT_173335</name>
</gene>
<dbReference type="PANTHER" id="PTHR16038">
    <property type="entry name" value="NOP SEVEN ASSOCIATED PROTEIN 1"/>
    <property type="match status" value="1"/>
</dbReference>
<dbReference type="InterPro" id="IPR037379">
    <property type="entry name" value="WDR74/Nsa1"/>
</dbReference>
<reference evidence="5 6" key="1">
    <citation type="submission" date="2016-07" db="EMBL/GenBank/DDBJ databases">
        <title>Pervasive Adenine N6-methylation of Active Genes in Fungi.</title>
        <authorList>
            <consortium name="DOE Joint Genome Institute"/>
            <person name="Mondo S.J."/>
            <person name="Dannebaum R.O."/>
            <person name="Kuo R.C."/>
            <person name="Labutti K."/>
            <person name="Haridas S."/>
            <person name="Kuo A."/>
            <person name="Salamov A."/>
            <person name="Ahrendt S.R."/>
            <person name="Lipzen A."/>
            <person name="Sullivan W."/>
            <person name="Andreopoulos W.B."/>
            <person name="Clum A."/>
            <person name="Lindquist E."/>
            <person name="Daum C."/>
            <person name="Ramamoorthy G.K."/>
            <person name="Gryganskyi A."/>
            <person name="Culley D."/>
            <person name="Magnuson J.K."/>
            <person name="James T.Y."/>
            <person name="O'Malley M.A."/>
            <person name="Stajich J.E."/>
            <person name="Spatafora J.W."/>
            <person name="Visel A."/>
            <person name="Grigoriev I.V."/>
        </authorList>
    </citation>
    <scope>NUCLEOTIDE SEQUENCE [LARGE SCALE GENOMIC DNA]</scope>
    <source>
        <strain evidence="5 6">ATCC 12442</strain>
    </source>
</reference>
<dbReference type="AlphaFoldDB" id="A0A1Y1W7S1"/>
<dbReference type="InterPro" id="IPR001680">
    <property type="entry name" value="WD40_rpt"/>
</dbReference>
<dbReference type="InterPro" id="IPR015943">
    <property type="entry name" value="WD40/YVTN_repeat-like_dom_sf"/>
</dbReference>
<evidence type="ECO:0000313" key="6">
    <source>
        <dbReference type="Proteomes" id="UP000193922"/>
    </source>
</evidence>
<evidence type="ECO:0000256" key="3">
    <source>
        <dbReference type="ARBA" id="ARBA00014234"/>
    </source>
</evidence>
<evidence type="ECO:0000313" key="5">
    <source>
        <dbReference type="EMBL" id="ORX69214.1"/>
    </source>
</evidence>
<dbReference type="Gene3D" id="2.130.10.10">
    <property type="entry name" value="YVTN repeat-like/Quinoprotein amine dehydrogenase"/>
    <property type="match status" value="1"/>
</dbReference>
<evidence type="ECO:0000256" key="4">
    <source>
        <dbReference type="SAM" id="MobiDB-lite"/>
    </source>
</evidence>
<dbReference type="STRING" id="61395.A0A1Y1W7S1"/>
<dbReference type="OrthoDB" id="18388at2759"/>
<dbReference type="Proteomes" id="UP000193922">
    <property type="component" value="Unassembled WGS sequence"/>
</dbReference>
<keyword evidence="6" id="KW-1185">Reference proteome</keyword>
<sequence>MRIYTADESGLIKTVTIDPKVSLLEAKARAAKKAKADAKARANASKAGTKLPTEEASLAGVAISTLSGTVQRDLGIAHMSEMTFGNESAFIVARQNGSVDVISQATGSELYSFSEPEFSQKLSIKSNGKFITSTQYVGVGAGPDHFVSCTNLGQVRYQSFAGSSTLLKLPVDACHMRTHLRRPSILAVGGREQELTVWDAETLETKKPGEFSKATSAPLFKSKNVANDNLDLRVPVWITDMQFTSDDTSTIAVASGYKHIRLYDTRANQRPVQEWSVSKHPILHLLKSHVKPELFFADNMGNLQQMDMRKGNVIGGYKEIAGAVRAIALSEDGSKVAAAGLDRFVRVYETGGTRAMLHRAYVKQRVTGLVYDWSSKDVNSDEEEQQETEAIWDSMPTAGDKSSKRKRRTSE</sequence>
<evidence type="ECO:0000256" key="2">
    <source>
        <dbReference type="ARBA" id="ARBA00011187"/>
    </source>
</evidence>
<feature type="region of interest" description="Disordered" evidence="4">
    <location>
        <begin position="377"/>
        <end position="411"/>
    </location>
</feature>
<dbReference type="GO" id="GO:0042273">
    <property type="term" value="P:ribosomal large subunit biogenesis"/>
    <property type="evidence" value="ECO:0007669"/>
    <property type="project" value="InterPro"/>
</dbReference>
<dbReference type="RefSeq" id="XP_040742946.1">
    <property type="nucleotide sequence ID" value="XM_040883820.1"/>
</dbReference>
<dbReference type="SUPFAM" id="SSF50978">
    <property type="entry name" value="WD40 repeat-like"/>
    <property type="match status" value="1"/>
</dbReference>
<dbReference type="GO" id="GO:0005730">
    <property type="term" value="C:nucleolus"/>
    <property type="evidence" value="ECO:0007669"/>
    <property type="project" value="InterPro"/>
</dbReference>
<dbReference type="SMART" id="SM00320">
    <property type="entry name" value="WD40"/>
    <property type="match status" value="2"/>
</dbReference>
<accession>A0A1Y1W7S1</accession>
<dbReference type="EMBL" id="MCFD01000008">
    <property type="protein sequence ID" value="ORX69214.1"/>
    <property type="molecule type" value="Genomic_DNA"/>
</dbReference>
<comment type="caution">
    <text evidence="5">The sequence shown here is derived from an EMBL/GenBank/DDBJ whole genome shotgun (WGS) entry which is preliminary data.</text>
</comment>
<comment type="similarity">
    <text evidence="1">Belongs to the NSA1 family.</text>
</comment>
<dbReference type="GeneID" id="63800468"/>
<evidence type="ECO:0000256" key="1">
    <source>
        <dbReference type="ARBA" id="ARBA00007861"/>
    </source>
</evidence>
<name>A0A1Y1W7S1_9FUNG</name>